<reference evidence="2 3" key="1">
    <citation type="submission" date="2019-08" db="EMBL/GenBank/DDBJ databases">
        <title>Draft genome sequence of Lysobacter sp. UKS-15.</title>
        <authorList>
            <person name="Im W.-T."/>
        </authorList>
    </citation>
    <scope>NUCLEOTIDE SEQUENCE [LARGE SCALE GENOMIC DNA]</scope>
    <source>
        <strain evidence="2 3">UKS-15</strain>
    </source>
</reference>
<feature type="chain" id="PRO_5022889227" description="Peptidase inhibitor I78 family protein" evidence="1">
    <location>
        <begin position="25"/>
        <end position="106"/>
    </location>
</feature>
<dbReference type="Gene3D" id="3.30.10.10">
    <property type="entry name" value="Trypsin Inhibitor V, subunit A"/>
    <property type="match status" value="1"/>
</dbReference>
<sequence>MHRSSRTLALLVLAMLDIVLTACAVASAPPLSTPVPPVLARCSAEGLASLVGKPASAENIARAQRQSGATLVRVIKPGQMVTADFREDRLDIRVDTSNVILHVGCG</sequence>
<gene>
    <name evidence="2" type="ORF">FW784_10905</name>
</gene>
<keyword evidence="3" id="KW-1185">Reference proteome</keyword>
<comment type="caution">
    <text evidence="2">The sequence shown here is derived from an EMBL/GenBank/DDBJ whole genome shotgun (WGS) entry which is preliminary data.</text>
</comment>
<organism evidence="2 3">
    <name type="scientific">Cognatilysobacter lacus</name>
    <dbReference type="NCBI Taxonomy" id="1643323"/>
    <lineage>
        <taxon>Bacteria</taxon>
        <taxon>Pseudomonadati</taxon>
        <taxon>Pseudomonadota</taxon>
        <taxon>Gammaproteobacteria</taxon>
        <taxon>Lysobacterales</taxon>
        <taxon>Lysobacteraceae</taxon>
        <taxon>Cognatilysobacter</taxon>
    </lineage>
</organism>
<evidence type="ECO:0000256" key="1">
    <source>
        <dbReference type="SAM" id="SignalP"/>
    </source>
</evidence>
<dbReference type="AlphaFoldDB" id="A0A5D8YZ39"/>
<accession>A0A5D8YZ39</accession>
<dbReference type="InterPro" id="IPR021719">
    <property type="entry name" value="Prot_inh_I78"/>
</dbReference>
<evidence type="ECO:0008006" key="4">
    <source>
        <dbReference type="Google" id="ProtNLM"/>
    </source>
</evidence>
<dbReference type="EMBL" id="VTRV01000130">
    <property type="protein sequence ID" value="TZF87660.1"/>
    <property type="molecule type" value="Genomic_DNA"/>
</dbReference>
<dbReference type="Pfam" id="PF11720">
    <property type="entry name" value="Inhibitor_I78"/>
    <property type="match status" value="1"/>
</dbReference>
<name>A0A5D8YZ39_9GAMM</name>
<dbReference type="OrthoDB" id="6049927at2"/>
<dbReference type="PANTHER" id="PTHR39600:SF1">
    <property type="entry name" value="PEPTIDASE INHIBITOR I78 FAMILY PROTEIN"/>
    <property type="match status" value="1"/>
</dbReference>
<evidence type="ECO:0000313" key="3">
    <source>
        <dbReference type="Proteomes" id="UP000323164"/>
    </source>
</evidence>
<dbReference type="PANTHER" id="PTHR39600">
    <property type="entry name" value="PEPTIDASE INHIBITOR I78 FAMILY PROTEIN"/>
    <property type="match status" value="1"/>
</dbReference>
<dbReference type="Proteomes" id="UP000323164">
    <property type="component" value="Unassembled WGS sequence"/>
</dbReference>
<evidence type="ECO:0000313" key="2">
    <source>
        <dbReference type="EMBL" id="TZF87660.1"/>
    </source>
</evidence>
<keyword evidence="1" id="KW-0732">Signal</keyword>
<dbReference type="RefSeq" id="WP_149353370.1">
    <property type="nucleotide sequence ID" value="NZ_VTRV01000130.1"/>
</dbReference>
<proteinExistence type="predicted"/>
<protein>
    <recommendedName>
        <fullName evidence="4">Peptidase inhibitor I78 family protein</fullName>
    </recommendedName>
</protein>
<feature type="signal peptide" evidence="1">
    <location>
        <begin position="1"/>
        <end position="24"/>
    </location>
</feature>